<evidence type="ECO:0000256" key="2">
    <source>
        <dbReference type="ARBA" id="ARBA00022613"/>
    </source>
</evidence>
<comment type="similarity">
    <text evidence="1">Belongs to the GST superfamily.</text>
</comment>
<dbReference type="InterPro" id="IPR050213">
    <property type="entry name" value="GST_superfamily"/>
</dbReference>
<dbReference type="SFLD" id="SFLDS00019">
    <property type="entry name" value="Glutathione_Transferase_(cytos"/>
    <property type="match status" value="1"/>
</dbReference>
<keyword evidence="6" id="KW-0808">Transferase</keyword>
<evidence type="ECO:0000313" key="7">
    <source>
        <dbReference type="Proteomes" id="UP000683360"/>
    </source>
</evidence>
<comment type="caution">
    <text evidence="6">The sequence shown here is derived from an EMBL/GenBank/DDBJ whole genome shotgun (WGS) entry which is preliminary data.</text>
</comment>
<dbReference type="GO" id="GO:0004364">
    <property type="term" value="F:glutathione transferase activity"/>
    <property type="evidence" value="ECO:0007669"/>
    <property type="project" value="UniProtKB-EC"/>
</dbReference>
<dbReference type="InterPro" id="IPR036249">
    <property type="entry name" value="Thioredoxin-like_sf"/>
</dbReference>
<dbReference type="PROSITE" id="PS50404">
    <property type="entry name" value="GST_NTER"/>
    <property type="match status" value="1"/>
</dbReference>
<dbReference type="FunFam" id="1.20.1050.10:FF:000030">
    <property type="entry name" value="Glutathione S-transferase S1"/>
    <property type="match status" value="1"/>
</dbReference>
<keyword evidence="7" id="KW-1185">Reference proteome</keyword>
<dbReference type="Pfam" id="PF02798">
    <property type="entry name" value="GST_N"/>
    <property type="match status" value="1"/>
</dbReference>
<dbReference type="GO" id="GO:0004667">
    <property type="term" value="F:prostaglandin-D synthase activity"/>
    <property type="evidence" value="ECO:0007669"/>
    <property type="project" value="UniProtKB-EC"/>
</dbReference>
<dbReference type="InterPro" id="IPR036282">
    <property type="entry name" value="Glutathione-S-Trfase_C_sf"/>
</dbReference>
<evidence type="ECO:0000313" key="6">
    <source>
        <dbReference type="EMBL" id="CAG2218738.1"/>
    </source>
</evidence>
<dbReference type="Proteomes" id="UP000683360">
    <property type="component" value="Unassembled WGS sequence"/>
</dbReference>
<dbReference type="SFLD" id="SFLDG00363">
    <property type="entry name" value="AMPS_(cytGST):_Alpha-__Mu-__Pi"/>
    <property type="match status" value="1"/>
</dbReference>
<dbReference type="Gene3D" id="3.40.30.10">
    <property type="entry name" value="Glutaredoxin"/>
    <property type="match status" value="1"/>
</dbReference>
<dbReference type="Gene3D" id="1.20.1050.10">
    <property type="match status" value="1"/>
</dbReference>
<sequence>MPAKFKLSYFDIRGRAELPRLVFAAAGKEFEDERLSGDKWTAFKPKTPYGQMPVLTVDNKTMINQTGAIARYLAREFGLYGSNNMENTKCDVIIETVSDVFTAMVKSHFEQDEAKKEELGKKLGTEVLPQFFTYLCKVLKENGGKCLVGSKLTIADLAAFDMLDKLVCNPKMGEGVYKDFPEIKKFYESVKTNANVQKYLEKRPASEIFNISLQKREKCKIQDKTSTEWRKRRHLSKERVEDENNSRSFRFPESKLKHKYRYSITSFHQYTSQL</sequence>
<reference evidence="6" key="1">
    <citation type="submission" date="2021-03" db="EMBL/GenBank/DDBJ databases">
        <authorList>
            <person name="Bekaert M."/>
        </authorList>
    </citation>
    <scope>NUCLEOTIDE SEQUENCE</scope>
</reference>
<proteinExistence type="inferred from homology"/>
<dbReference type="EC" id="2.5.1.18" evidence="6"/>
<protein>
    <submittedName>
        <fullName evidence="6">HPGDS</fullName>
        <ecNumber evidence="6">2.5.1.18</ecNumber>
        <ecNumber evidence="6">5.3.99.2</ecNumber>
    </submittedName>
</protein>
<dbReference type="InterPro" id="IPR004045">
    <property type="entry name" value="Glutathione_S-Trfase_N"/>
</dbReference>
<dbReference type="InterPro" id="IPR010987">
    <property type="entry name" value="Glutathione-S-Trfase_C-like"/>
</dbReference>
<keyword evidence="6" id="KW-0413">Isomerase</keyword>
<dbReference type="InterPro" id="IPR040079">
    <property type="entry name" value="Glutathione_S-Trfase"/>
</dbReference>
<evidence type="ECO:0000256" key="3">
    <source>
        <dbReference type="ARBA" id="ARBA00049616"/>
    </source>
</evidence>
<evidence type="ECO:0000259" key="5">
    <source>
        <dbReference type="PROSITE" id="PS50405"/>
    </source>
</evidence>
<organism evidence="6 7">
    <name type="scientific">Mytilus edulis</name>
    <name type="common">Blue mussel</name>
    <dbReference type="NCBI Taxonomy" id="6550"/>
    <lineage>
        <taxon>Eukaryota</taxon>
        <taxon>Metazoa</taxon>
        <taxon>Spiralia</taxon>
        <taxon>Lophotrochozoa</taxon>
        <taxon>Mollusca</taxon>
        <taxon>Bivalvia</taxon>
        <taxon>Autobranchia</taxon>
        <taxon>Pteriomorphia</taxon>
        <taxon>Mytilida</taxon>
        <taxon>Mytiloidea</taxon>
        <taxon>Mytilidae</taxon>
        <taxon>Mytilinae</taxon>
        <taxon>Mytilus</taxon>
    </lineage>
</organism>
<evidence type="ECO:0000259" key="4">
    <source>
        <dbReference type="PROSITE" id="PS50404"/>
    </source>
</evidence>
<dbReference type="AlphaFoldDB" id="A0A8S3SCN4"/>
<name>A0A8S3SCN4_MYTED</name>
<feature type="domain" description="GST C-terminal" evidence="5">
    <location>
        <begin position="83"/>
        <end position="208"/>
    </location>
</feature>
<keyword evidence="2" id="KW-0273">Eye lens protein</keyword>
<dbReference type="FunFam" id="3.40.30.10:FF:000035">
    <property type="entry name" value="hematopoietic prostaglandin D synthase"/>
    <property type="match status" value="1"/>
</dbReference>
<gene>
    <name evidence="6" type="ORF">MEDL_32333</name>
</gene>
<feature type="domain" description="GST N-terminal" evidence="4">
    <location>
        <begin position="3"/>
        <end position="81"/>
    </location>
</feature>
<dbReference type="PANTHER" id="PTHR11571">
    <property type="entry name" value="GLUTATHIONE S-TRANSFERASE"/>
    <property type="match status" value="1"/>
</dbReference>
<dbReference type="SUPFAM" id="SSF47616">
    <property type="entry name" value="GST C-terminal domain-like"/>
    <property type="match status" value="1"/>
</dbReference>
<dbReference type="SFLD" id="SFLDG01205">
    <property type="entry name" value="AMPS.1"/>
    <property type="match status" value="1"/>
</dbReference>
<dbReference type="GO" id="GO:0005212">
    <property type="term" value="F:structural constituent of eye lens"/>
    <property type="evidence" value="ECO:0007669"/>
    <property type="project" value="UniProtKB-KW"/>
</dbReference>
<evidence type="ECO:0000256" key="1">
    <source>
        <dbReference type="ARBA" id="ARBA00007409"/>
    </source>
</evidence>
<dbReference type="Pfam" id="PF14497">
    <property type="entry name" value="GST_C_3"/>
    <property type="match status" value="1"/>
</dbReference>
<comment type="function">
    <text evidence="3">S-crystallins are structural components of squids and octopi eye lens. Contains relatively little if any GST activity.</text>
</comment>
<dbReference type="EMBL" id="CAJPWZ010001606">
    <property type="protein sequence ID" value="CAG2218738.1"/>
    <property type="molecule type" value="Genomic_DNA"/>
</dbReference>
<dbReference type="CDD" id="cd03039">
    <property type="entry name" value="GST_N_Sigma_like"/>
    <property type="match status" value="1"/>
</dbReference>
<dbReference type="PROSITE" id="PS50405">
    <property type="entry name" value="GST_CTER"/>
    <property type="match status" value="1"/>
</dbReference>
<dbReference type="PANTHER" id="PTHR11571:SF150">
    <property type="entry name" value="GLUTATHIONE S-TRANSFERASE"/>
    <property type="match status" value="1"/>
</dbReference>
<dbReference type="SUPFAM" id="SSF52833">
    <property type="entry name" value="Thioredoxin-like"/>
    <property type="match status" value="1"/>
</dbReference>
<accession>A0A8S3SCN4</accession>
<dbReference type="CDD" id="cd03192">
    <property type="entry name" value="GST_C_Sigma_like"/>
    <property type="match status" value="1"/>
</dbReference>
<dbReference type="InterPro" id="IPR004046">
    <property type="entry name" value="GST_C"/>
</dbReference>
<dbReference type="EC" id="5.3.99.2" evidence="6"/>
<dbReference type="OrthoDB" id="414243at2759"/>
<dbReference type="GO" id="GO:0006749">
    <property type="term" value="P:glutathione metabolic process"/>
    <property type="evidence" value="ECO:0007669"/>
    <property type="project" value="TreeGrafter"/>
</dbReference>